<feature type="compositionally biased region" description="Basic and acidic residues" evidence="1">
    <location>
        <begin position="691"/>
        <end position="701"/>
    </location>
</feature>
<dbReference type="OrthoDB" id="8185397at2759"/>
<feature type="region of interest" description="Disordered" evidence="1">
    <location>
        <begin position="49"/>
        <end position="243"/>
    </location>
</feature>
<evidence type="ECO:0000313" key="3">
    <source>
        <dbReference type="Proteomes" id="UP000242188"/>
    </source>
</evidence>
<feature type="compositionally biased region" description="Pro residues" evidence="1">
    <location>
        <begin position="84"/>
        <end position="93"/>
    </location>
</feature>
<feature type="region of interest" description="Disordered" evidence="1">
    <location>
        <begin position="317"/>
        <end position="354"/>
    </location>
</feature>
<feature type="region of interest" description="Disordered" evidence="1">
    <location>
        <begin position="437"/>
        <end position="457"/>
    </location>
</feature>
<proteinExistence type="predicted"/>
<feature type="region of interest" description="Disordered" evidence="1">
    <location>
        <begin position="1"/>
        <end position="34"/>
    </location>
</feature>
<accession>A0A210QRW7</accession>
<dbReference type="AlphaFoldDB" id="A0A210QRW7"/>
<feature type="compositionally biased region" description="Basic and acidic residues" evidence="1">
    <location>
        <begin position="317"/>
        <end position="344"/>
    </location>
</feature>
<protein>
    <submittedName>
        <fullName evidence="2">Uncharacterized protein</fullName>
    </submittedName>
</protein>
<feature type="compositionally biased region" description="Polar residues" evidence="1">
    <location>
        <begin position="1"/>
        <end position="10"/>
    </location>
</feature>
<name>A0A210QRW7_MIZYE</name>
<feature type="compositionally biased region" description="Low complexity" evidence="1">
    <location>
        <begin position="118"/>
        <end position="127"/>
    </location>
</feature>
<dbReference type="Proteomes" id="UP000242188">
    <property type="component" value="Unassembled WGS sequence"/>
</dbReference>
<feature type="region of interest" description="Disordered" evidence="1">
    <location>
        <begin position="686"/>
        <end position="705"/>
    </location>
</feature>
<comment type="caution">
    <text evidence="2">The sequence shown here is derived from an EMBL/GenBank/DDBJ whole genome shotgun (WGS) entry which is preliminary data.</text>
</comment>
<evidence type="ECO:0000313" key="2">
    <source>
        <dbReference type="EMBL" id="OWF51461.1"/>
    </source>
</evidence>
<feature type="compositionally biased region" description="Basic and acidic residues" evidence="1">
    <location>
        <begin position="437"/>
        <end position="450"/>
    </location>
</feature>
<reference evidence="2 3" key="1">
    <citation type="journal article" date="2017" name="Nat. Ecol. Evol.">
        <title>Scallop genome provides insights into evolution of bilaterian karyotype and development.</title>
        <authorList>
            <person name="Wang S."/>
            <person name="Zhang J."/>
            <person name="Jiao W."/>
            <person name="Li J."/>
            <person name="Xun X."/>
            <person name="Sun Y."/>
            <person name="Guo X."/>
            <person name="Huan P."/>
            <person name="Dong B."/>
            <person name="Zhang L."/>
            <person name="Hu X."/>
            <person name="Sun X."/>
            <person name="Wang J."/>
            <person name="Zhao C."/>
            <person name="Wang Y."/>
            <person name="Wang D."/>
            <person name="Huang X."/>
            <person name="Wang R."/>
            <person name="Lv J."/>
            <person name="Li Y."/>
            <person name="Zhang Z."/>
            <person name="Liu B."/>
            <person name="Lu W."/>
            <person name="Hui Y."/>
            <person name="Liang J."/>
            <person name="Zhou Z."/>
            <person name="Hou R."/>
            <person name="Li X."/>
            <person name="Liu Y."/>
            <person name="Li H."/>
            <person name="Ning X."/>
            <person name="Lin Y."/>
            <person name="Zhao L."/>
            <person name="Xing Q."/>
            <person name="Dou J."/>
            <person name="Li Y."/>
            <person name="Mao J."/>
            <person name="Guo H."/>
            <person name="Dou H."/>
            <person name="Li T."/>
            <person name="Mu C."/>
            <person name="Jiang W."/>
            <person name="Fu Q."/>
            <person name="Fu X."/>
            <person name="Miao Y."/>
            <person name="Liu J."/>
            <person name="Yu Q."/>
            <person name="Li R."/>
            <person name="Liao H."/>
            <person name="Li X."/>
            <person name="Kong Y."/>
            <person name="Jiang Z."/>
            <person name="Chourrout D."/>
            <person name="Li R."/>
            <person name="Bao Z."/>
        </authorList>
    </citation>
    <scope>NUCLEOTIDE SEQUENCE [LARGE SCALE GENOMIC DNA]</scope>
    <source>
        <strain evidence="2 3">PY_sf001</strain>
    </source>
</reference>
<keyword evidence="3" id="KW-1185">Reference proteome</keyword>
<feature type="compositionally biased region" description="Polar residues" evidence="1">
    <location>
        <begin position="21"/>
        <end position="34"/>
    </location>
</feature>
<dbReference type="EMBL" id="NEDP02002253">
    <property type="protein sequence ID" value="OWF51461.1"/>
    <property type="molecule type" value="Genomic_DNA"/>
</dbReference>
<sequence>MSRYDNNSGPLTLIHDPTPRSLDQNLNNPTSTVGNFRIKGFVNNNFVKPTIPRTIPNQGILTSADDPKLDLSPQRSNPQHSAPLSPPHHPPLPMEMNGYGNEGPAIDKPNGYGHAPTMNGHSHMMNGHGNGWAKERPSPRYNSQDHPLSYRSVNQHQGRHYSEDYESNQNIPIRNAHEKTQEQIRKETQQYIDRKEEERKFKADSQNRLREKQEDQRRTREMLEDHEPFGRPGAGAPNGSDNKKKKFIEEQFNARGEPARYQYEPPSGLSTSSFQFWDSFGRPGHGAPLKTDSGNLKAHLVGDVIIRFQDRYVRDIENHRRHDRPPEEKKRYLDDLKQQQQEKKSNRHLSSPSKPIGFNYMDYFGRSGPGSGAPMISESGHVKAQYQCKDPLIFFQNPDMAREQDQGLDGMPPFHSPGRNGMVTDRQRYDQVKENLGQLRRENEALERSSPDPLTHPDAYLKQKAETGHLSYRPLSKSVMGFGPTYGNFYKTAPDTNIRYDENPYDNLGKSGPARKPNREYLPAYDPFSKPGAGAPRQGVRGERVTQIQGLMDRSMQSYLGRQEEERMNEKIMQKKYREDLDVQVAQNTRKGNEQDRHKHESQRDYADIIDSYRARPRSKHHLPHSDISRARDGRVPVDFREAREYHEELDVGFSNNLAKKRLDRMKDYQESRRHIDKMSTYWGRYGGGNRKSEQHTHKGNLDNLINNEEKGKYYEMKSPWAPH</sequence>
<feature type="compositionally biased region" description="Polar residues" evidence="1">
    <location>
        <begin position="140"/>
        <end position="156"/>
    </location>
</feature>
<gene>
    <name evidence="2" type="ORF">KP79_PYT04243</name>
</gene>
<evidence type="ECO:0000256" key="1">
    <source>
        <dbReference type="SAM" id="MobiDB-lite"/>
    </source>
</evidence>
<feature type="compositionally biased region" description="Basic and acidic residues" evidence="1">
    <location>
        <begin position="175"/>
        <end position="229"/>
    </location>
</feature>
<organism evidence="2 3">
    <name type="scientific">Mizuhopecten yessoensis</name>
    <name type="common">Japanese scallop</name>
    <name type="synonym">Patinopecten yessoensis</name>
    <dbReference type="NCBI Taxonomy" id="6573"/>
    <lineage>
        <taxon>Eukaryota</taxon>
        <taxon>Metazoa</taxon>
        <taxon>Spiralia</taxon>
        <taxon>Lophotrochozoa</taxon>
        <taxon>Mollusca</taxon>
        <taxon>Bivalvia</taxon>
        <taxon>Autobranchia</taxon>
        <taxon>Pteriomorphia</taxon>
        <taxon>Pectinida</taxon>
        <taxon>Pectinoidea</taxon>
        <taxon>Pectinidae</taxon>
        <taxon>Mizuhopecten</taxon>
    </lineage>
</organism>